<gene>
    <name evidence="1" type="ORF">VP01_1759g3</name>
</gene>
<reference evidence="1 2" key="1">
    <citation type="submission" date="2015-08" db="EMBL/GenBank/DDBJ databases">
        <title>Next Generation Sequencing and Analysis of the Genome of Puccinia sorghi L Schw, the Causal Agent of Maize Common Rust.</title>
        <authorList>
            <person name="Rochi L."/>
            <person name="Burguener G."/>
            <person name="Darino M."/>
            <person name="Turjanski A."/>
            <person name="Kreff E."/>
            <person name="Dieguez M.J."/>
            <person name="Sacco F."/>
        </authorList>
    </citation>
    <scope>NUCLEOTIDE SEQUENCE [LARGE SCALE GENOMIC DNA]</scope>
    <source>
        <strain evidence="1 2">RO10H11247</strain>
    </source>
</reference>
<organism evidence="1 2">
    <name type="scientific">Puccinia sorghi</name>
    <dbReference type="NCBI Taxonomy" id="27349"/>
    <lineage>
        <taxon>Eukaryota</taxon>
        <taxon>Fungi</taxon>
        <taxon>Dikarya</taxon>
        <taxon>Basidiomycota</taxon>
        <taxon>Pucciniomycotina</taxon>
        <taxon>Pucciniomycetes</taxon>
        <taxon>Pucciniales</taxon>
        <taxon>Pucciniaceae</taxon>
        <taxon>Puccinia</taxon>
    </lineage>
</organism>
<dbReference type="EMBL" id="LAVV01006569">
    <property type="protein sequence ID" value="KNZ59324.1"/>
    <property type="molecule type" value="Genomic_DNA"/>
</dbReference>
<dbReference type="Proteomes" id="UP000037035">
    <property type="component" value="Unassembled WGS sequence"/>
</dbReference>
<keyword evidence="2" id="KW-1185">Reference proteome</keyword>
<comment type="caution">
    <text evidence="1">The sequence shown here is derived from an EMBL/GenBank/DDBJ whole genome shotgun (WGS) entry which is preliminary data.</text>
</comment>
<dbReference type="VEuPathDB" id="FungiDB:VP01_1759g3"/>
<protein>
    <submittedName>
        <fullName evidence="1">Uncharacterized protein</fullName>
    </submittedName>
</protein>
<evidence type="ECO:0000313" key="1">
    <source>
        <dbReference type="EMBL" id="KNZ59324.1"/>
    </source>
</evidence>
<accession>A0A0L6VF14</accession>
<sequence length="245" mass="27547">MVWRPHKRACASLDGVELGIFKRLLAGSVLPLHPHPASRKLPIHRTFQGLARSITFLTTTKSPKFLNKKERAEAPALSSATCFASRDVGSNIKDLKSGPLDRRSCFEIKKKKKHHYHPKEKEYDYDGYYEKEGYYGEKGQYGEKGHYGGGHGGYNRRYARSANPNGYGQDSSKDIYYKGDYHYDGKAEYYGESHSGYDNGVTVMAEAMEAAVALVMHFEGSYKYKGAGYYDGEFHSSEGNDGYKA</sequence>
<name>A0A0L6VF14_9BASI</name>
<dbReference type="OrthoDB" id="2507594at2759"/>
<dbReference type="STRING" id="27349.A0A0L6VF14"/>
<dbReference type="AlphaFoldDB" id="A0A0L6VF14"/>
<evidence type="ECO:0000313" key="2">
    <source>
        <dbReference type="Proteomes" id="UP000037035"/>
    </source>
</evidence>
<proteinExistence type="predicted"/>